<keyword evidence="2" id="KW-0238">DNA-binding</keyword>
<keyword evidence="6" id="KW-1185">Reference proteome</keyword>
<reference evidence="5 6" key="1">
    <citation type="journal article" date="2013" name="Antonie Van Leeuwenhoek">
        <title>Paracoccus zhejiangensis sp. nov., isolated from activated sludge in wastewater-treatment system.</title>
        <authorList>
            <person name="Wu Z.G."/>
            <person name="Zhang D.F."/>
            <person name="Liu Y.L."/>
            <person name="Wang F."/>
            <person name="Jiang X."/>
            <person name="Li C."/>
            <person name="Li S.P."/>
            <person name="Hong Q."/>
            <person name="Li W.J."/>
        </authorList>
    </citation>
    <scope>NUCLEOTIDE SEQUENCE [LARGE SCALE GENOMIC DNA]</scope>
    <source>
        <strain evidence="5 6">J6</strain>
    </source>
</reference>
<dbReference type="InterPro" id="IPR000843">
    <property type="entry name" value="HTH_LacI"/>
</dbReference>
<dbReference type="OrthoDB" id="60111at2"/>
<sequence>MPDTSAPSPTRARVTLRTIAGETGLAVTTVSRALSNDPRIAATTRALVAETAERLGYVPDRAAQRLRTGRTKVIQVLLNLDHEFLSFTHEMLGGLSEALAGTGYSVTLFPDILERDRLTAVRQIVEGRLGDGIIFNRTEPFDPRVRYLTEQGFPFVCHGRTEFSVPHPSVDYDNEAFARIAIQRLLAHGRTRPLMILPPARYTFSQHLRWGAVAAARAAGITVELPDEITLDSPQDQATAWMRQRLSQPDRPDGIICVGEIAALIAMAASADIGLQIGRDIDVVAKRASGVFDLLRPRIDALTEDLRQTGRAMGDILLRSLAGEDPTGLQVLLPPGTDFRQDA</sequence>
<protein>
    <submittedName>
        <fullName evidence="5">LacI family transcriptional regulator</fullName>
    </submittedName>
</protein>
<dbReference type="Pfam" id="PF13377">
    <property type="entry name" value="Peripla_BP_3"/>
    <property type="match status" value="1"/>
</dbReference>
<feature type="domain" description="HTH lacI-type" evidence="4">
    <location>
        <begin position="14"/>
        <end position="68"/>
    </location>
</feature>
<dbReference type="CDD" id="cd20009">
    <property type="entry name" value="PBP1_RafR-like"/>
    <property type="match status" value="1"/>
</dbReference>
<evidence type="ECO:0000313" key="6">
    <source>
        <dbReference type="Proteomes" id="UP000234530"/>
    </source>
</evidence>
<evidence type="ECO:0000256" key="1">
    <source>
        <dbReference type="ARBA" id="ARBA00023015"/>
    </source>
</evidence>
<dbReference type="InterPro" id="IPR046335">
    <property type="entry name" value="LacI/GalR-like_sensor"/>
</dbReference>
<dbReference type="PROSITE" id="PS50932">
    <property type="entry name" value="HTH_LACI_2"/>
    <property type="match status" value="1"/>
</dbReference>
<dbReference type="Proteomes" id="UP000234530">
    <property type="component" value="Chromosome"/>
</dbReference>
<evidence type="ECO:0000256" key="2">
    <source>
        <dbReference type="ARBA" id="ARBA00023125"/>
    </source>
</evidence>
<dbReference type="InterPro" id="IPR028082">
    <property type="entry name" value="Peripla_BP_I"/>
</dbReference>
<dbReference type="Gene3D" id="3.40.50.2300">
    <property type="match status" value="2"/>
</dbReference>
<dbReference type="AlphaFoldDB" id="A0A2H5F0I8"/>
<dbReference type="Pfam" id="PF00356">
    <property type="entry name" value="LacI"/>
    <property type="match status" value="1"/>
</dbReference>
<name>A0A2H5F0I8_9RHOB</name>
<dbReference type="Gene3D" id="1.10.260.40">
    <property type="entry name" value="lambda repressor-like DNA-binding domains"/>
    <property type="match status" value="1"/>
</dbReference>
<dbReference type="SUPFAM" id="SSF47413">
    <property type="entry name" value="lambda repressor-like DNA-binding domains"/>
    <property type="match status" value="1"/>
</dbReference>
<keyword evidence="1" id="KW-0805">Transcription regulation</keyword>
<accession>A0A2H5F0I8</accession>
<dbReference type="SMART" id="SM00354">
    <property type="entry name" value="HTH_LACI"/>
    <property type="match status" value="1"/>
</dbReference>
<proteinExistence type="predicted"/>
<keyword evidence="3" id="KW-0804">Transcription</keyword>
<dbReference type="EMBL" id="CP025430">
    <property type="protein sequence ID" value="AUH65053.1"/>
    <property type="molecule type" value="Genomic_DNA"/>
</dbReference>
<dbReference type="PANTHER" id="PTHR30146:SF109">
    <property type="entry name" value="HTH-TYPE TRANSCRIPTIONAL REGULATOR GALS"/>
    <property type="match status" value="1"/>
</dbReference>
<dbReference type="CDD" id="cd01392">
    <property type="entry name" value="HTH_LacI"/>
    <property type="match status" value="1"/>
</dbReference>
<evidence type="ECO:0000313" key="5">
    <source>
        <dbReference type="EMBL" id="AUH65053.1"/>
    </source>
</evidence>
<dbReference type="SUPFAM" id="SSF53822">
    <property type="entry name" value="Periplasmic binding protein-like I"/>
    <property type="match status" value="1"/>
</dbReference>
<dbReference type="GO" id="GO:0000976">
    <property type="term" value="F:transcription cis-regulatory region binding"/>
    <property type="evidence" value="ECO:0007669"/>
    <property type="project" value="TreeGrafter"/>
</dbReference>
<dbReference type="InterPro" id="IPR010982">
    <property type="entry name" value="Lambda_DNA-bd_dom_sf"/>
</dbReference>
<evidence type="ECO:0000259" key="4">
    <source>
        <dbReference type="PROSITE" id="PS50932"/>
    </source>
</evidence>
<evidence type="ECO:0000256" key="3">
    <source>
        <dbReference type="ARBA" id="ARBA00023163"/>
    </source>
</evidence>
<gene>
    <name evidence="5" type="ORF">CX676_13450</name>
</gene>
<dbReference type="GO" id="GO:0003700">
    <property type="term" value="F:DNA-binding transcription factor activity"/>
    <property type="evidence" value="ECO:0007669"/>
    <property type="project" value="TreeGrafter"/>
</dbReference>
<dbReference type="KEGG" id="pzh:CX676_13450"/>
<dbReference type="PANTHER" id="PTHR30146">
    <property type="entry name" value="LACI-RELATED TRANSCRIPTIONAL REPRESSOR"/>
    <property type="match status" value="1"/>
</dbReference>
<organism evidence="5 6">
    <name type="scientific">Paracoccus zhejiangensis</name>
    <dbReference type="NCBI Taxonomy" id="1077935"/>
    <lineage>
        <taxon>Bacteria</taxon>
        <taxon>Pseudomonadati</taxon>
        <taxon>Pseudomonadota</taxon>
        <taxon>Alphaproteobacteria</taxon>
        <taxon>Rhodobacterales</taxon>
        <taxon>Paracoccaceae</taxon>
        <taxon>Paracoccus</taxon>
    </lineage>
</organism>